<keyword evidence="2" id="KW-1185">Reference proteome</keyword>
<accession>A0A543PEU0</accession>
<dbReference type="SUPFAM" id="SSF52540">
    <property type="entry name" value="P-loop containing nucleoside triphosphate hydrolases"/>
    <property type="match status" value="1"/>
</dbReference>
<dbReference type="PANTHER" id="PTHR12083:SF9">
    <property type="entry name" value="BIFUNCTIONAL POLYNUCLEOTIDE PHOSPHATASE_KINASE"/>
    <property type="match status" value="1"/>
</dbReference>
<dbReference type="EMBL" id="VFQE01000001">
    <property type="protein sequence ID" value="TQN42594.1"/>
    <property type="molecule type" value="Genomic_DNA"/>
</dbReference>
<dbReference type="GO" id="GO:0046404">
    <property type="term" value="F:ATP-dependent polydeoxyribonucleotide 5'-hydroxyl-kinase activity"/>
    <property type="evidence" value="ECO:0007669"/>
    <property type="project" value="TreeGrafter"/>
</dbReference>
<organism evidence="1 2">
    <name type="scientific">Blastococcus colisei</name>
    <dbReference type="NCBI Taxonomy" id="1564162"/>
    <lineage>
        <taxon>Bacteria</taxon>
        <taxon>Bacillati</taxon>
        <taxon>Actinomycetota</taxon>
        <taxon>Actinomycetes</taxon>
        <taxon>Geodermatophilales</taxon>
        <taxon>Geodermatophilaceae</taxon>
        <taxon>Blastococcus</taxon>
    </lineage>
</organism>
<dbReference type="RefSeq" id="WP_246063466.1">
    <property type="nucleotide sequence ID" value="NZ_VFQE01000001.1"/>
</dbReference>
<dbReference type="Pfam" id="PF13671">
    <property type="entry name" value="AAA_33"/>
    <property type="match status" value="1"/>
</dbReference>
<name>A0A543PEU0_9ACTN</name>
<protein>
    <submittedName>
        <fullName evidence="1">AAA domain-containing protein</fullName>
    </submittedName>
</protein>
<gene>
    <name evidence="1" type="ORF">FHU33_2000</name>
</gene>
<dbReference type="InterPro" id="IPR027417">
    <property type="entry name" value="P-loop_NTPase"/>
</dbReference>
<dbReference type="AlphaFoldDB" id="A0A543PEU0"/>
<dbReference type="GO" id="GO:0006281">
    <property type="term" value="P:DNA repair"/>
    <property type="evidence" value="ECO:0007669"/>
    <property type="project" value="TreeGrafter"/>
</dbReference>
<dbReference type="PANTHER" id="PTHR12083">
    <property type="entry name" value="BIFUNCTIONAL POLYNUCLEOTIDE PHOSPHATASE/KINASE"/>
    <property type="match status" value="1"/>
</dbReference>
<dbReference type="Gene3D" id="3.40.50.300">
    <property type="entry name" value="P-loop containing nucleotide triphosphate hydrolases"/>
    <property type="match status" value="1"/>
</dbReference>
<evidence type="ECO:0000313" key="2">
    <source>
        <dbReference type="Proteomes" id="UP000319865"/>
    </source>
</evidence>
<dbReference type="Proteomes" id="UP000319865">
    <property type="component" value="Unassembled WGS sequence"/>
</dbReference>
<evidence type="ECO:0000313" key="1">
    <source>
        <dbReference type="EMBL" id="TQN42594.1"/>
    </source>
</evidence>
<sequence>MPTSAPVPELVVMVGLQGSGKTTWVSRHLAATHVVVSKDHWPRARRREARQRRVVAERLAAGCSVAVDNTNPAPEDRAALVAAAREAGVPVRAVWIDTRPEVCLARNEAREGRARVPLQGIFATRARFVPPTLAEGFDRVDVVRTDEGTGTSAAAAGSRPGV</sequence>
<dbReference type="GO" id="GO:0003690">
    <property type="term" value="F:double-stranded DNA binding"/>
    <property type="evidence" value="ECO:0007669"/>
    <property type="project" value="TreeGrafter"/>
</dbReference>
<proteinExistence type="predicted"/>
<reference evidence="1 2" key="1">
    <citation type="submission" date="2019-06" db="EMBL/GenBank/DDBJ databases">
        <title>Sequencing the genomes of 1000 actinobacteria strains.</title>
        <authorList>
            <person name="Klenk H.-P."/>
        </authorList>
    </citation>
    <scope>NUCLEOTIDE SEQUENCE [LARGE SCALE GENOMIC DNA]</scope>
    <source>
        <strain evidence="1 2">DSM 46837</strain>
    </source>
</reference>
<comment type="caution">
    <text evidence="1">The sequence shown here is derived from an EMBL/GenBank/DDBJ whole genome shotgun (WGS) entry which is preliminary data.</text>
</comment>
<dbReference type="GO" id="GO:0046403">
    <property type="term" value="F:polynucleotide 3'-phosphatase activity"/>
    <property type="evidence" value="ECO:0007669"/>
    <property type="project" value="TreeGrafter"/>
</dbReference>